<dbReference type="Proteomes" id="UP001527181">
    <property type="component" value="Unassembled WGS sequence"/>
</dbReference>
<dbReference type="Gene3D" id="1.10.287.1100">
    <property type="entry name" value="Sporulation inhibitor A"/>
    <property type="match status" value="1"/>
</dbReference>
<keyword evidence="1" id="KW-0649">Protein kinase inhibitor</keyword>
<dbReference type="RefSeq" id="WP_081505748.1">
    <property type="nucleotide sequence ID" value="NZ_JABFOR010000008.1"/>
</dbReference>
<sequence>MYMLLTDESLQEAYQEAVRMQLETLFVDMLHAEIEFRKKQAGMDAT</sequence>
<proteinExistence type="predicted"/>
<reference evidence="1 2" key="1">
    <citation type="submission" date="2022-05" db="EMBL/GenBank/DDBJ databases">
        <title>Genome Sequencing of Bee-Associated Microbes.</title>
        <authorList>
            <person name="Dunlap C."/>
        </authorList>
    </citation>
    <scope>NUCLEOTIDE SEQUENCE [LARGE SCALE GENOMIC DNA]</scope>
    <source>
        <strain evidence="1 2">NRRL B-04010</strain>
    </source>
</reference>
<organism evidence="1 2">
    <name type="scientific">Paenibacillus alvei</name>
    <name type="common">Bacillus alvei</name>
    <dbReference type="NCBI Taxonomy" id="44250"/>
    <lineage>
        <taxon>Bacteria</taxon>
        <taxon>Bacillati</taxon>
        <taxon>Bacillota</taxon>
        <taxon>Bacilli</taxon>
        <taxon>Bacillales</taxon>
        <taxon>Paenibacillaceae</taxon>
        <taxon>Paenibacillus</taxon>
    </lineage>
</organism>
<evidence type="ECO:0000313" key="2">
    <source>
        <dbReference type="Proteomes" id="UP001527181"/>
    </source>
</evidence>
<protein>
    <submittedName>
        <fullName evidence="1">Sporulation histidine kinase inhibitor Sda</fullName>
    </submittedName>
</protein>
<name>A0ABT4H310_PAEAL</name>
<keyword evidence="2" id="KW-1185">Reference proteome</keyword>
<dbReference type="Pfam" id="PF08970">
    <property type="entry name" value="Sda"/>
    <property type="match status" value="1"/>
</dbReference>
<comment type="caution">
    <text evidence="1">The sequence shown here is derived from an EMBL/GenBank/DDBJ whole genome shotgun (WGS) entry which is preliminary data.</text>
</comment>
<dbReference type="GeneID" id="94492791"/>
<evidence type="ECO:0000313" key="1">
    <source>
        <dbReference type="EMBL" id="MCY9763367.1"/>
    </source>
</evidence>
<dbReference type="SUPFAM" id="SSF100985">
    <property type="entry name" value="Sporulation inhibitor Sda"/>
    <property type="match status" value="1"/>
</dbReference>
<dbReference type="EMBL" id="JAMDNP010000055">
    <property type="protein sequence ID" value="MCY9763367.1"/>
    <property type="molecule type" value="Genomic_DNA"/>
</dbReference>
<dbReference type="GO" id="GO:0004860">
    <property type="term" value="F:protein kinase inhibitor activity"/>
    <property type="evidence" value="ECO:0007669"/>
    <property type="project" value="UniProtKB-KW"/>
</dbReference>
<gene>
    <name evidence="1" type="primary">sda</name>
    <name evidence="1" type="ORF">M5X12_22795</name>
</gene>
<accession>A0ABT4H310</accession>
<dbReference type="InterPro" id="IPR036916">
    <property type="entry name" value="Sda_sf"/>
</dbReference>
<dbReference type="InterPro" id="IPR015064">
    <property type="entry name" value="Sda"/>
</dbReference>